<proteinExistence type="predicted"/>
<dbReference type="InterPro" id="IPR052650">
    <property type="entry name" value="Zinc_finger_CCCH"/>
</dbReference>
<reference evidence="2" key="2">
    <citation type="submission" date="2022-03" db="EMBL/GenBank/DDBJ databases">
        <title>Draft title - Genomic analysis of global carrot germplasm unveils the trajectory of domestication and the origin of high carotenoid orange carrot.</title>
        <authorList>
            <person name="Iorizzo M."/>
            <person name="Ellison S."/>
            <person name="Senalik D."/>
            <person name="Macko-Podgorni A."/>
            <person name="Grzebelus D."/>
            <person name="Bostan H."/>
            <person name="Rolling W."/>
            <person name="Curaba J."/>
            <person name="Simon P."/>
        </authorList>
    </citation>
    <scope>NUCLEOTIDE SEQUENCE</scope>
    <source>
        <tissue evidence="2">Leaf</tissue>
    </source>
</reference>
<dbReference type="EMBL" id="CP093346">
    <property type="protein sequence ID" value="WOG95291.1"/>
    <property type="molecule type" value="Genomic_DNA"/>
</dbReference>
<evidence type="ECO:0000313" key="2">
    <source>
        <dbReference type="EMBL" id="WOG95291.1"/>
    </source>
</evidence>
<sequence>MVGDEIDMFQRDLRSSADSHALRDNRYKAATSPGVSVFEPRGAIMEGSKILTGHQLLKLNKSFRKPDVQDTVRSEPSSLGQYLRSTEQIPDLIHISAQILEAIKMRPELYAALSSTIALKILQSYVSGSVGPDAPPSSSVDLDLVDRSLKLIEAVDKELQAEVALSSQLPRASDPGGVGPNVTGCGNVELIVNRPYSGEKDPFAKWSNEEYKLPNVGKIKEGENEGESNDKVKGNTGEQKEPTYGKNHYAFKCALVDLVKELLSPTYSKNLIDKESFKITVKKVVDKVISSAKSIDIPWTPENINNYLLVSRPNISRLVQSSGLSFLFA</sequence>
<evidence type="ECO:0000313" key="3">
    <source>
        <dbReference type="Proteomes" id="UP000077755"/>
    </source>
</evidence>
<protein>
    <submittedName>
        <fullName evidence="2">Uncharacterized protein</fullName>
    </submittedName>
</protein>
<dbReference type="PANTHER" id="PTHR36886:SF8">
    <property type="entry name" value="ZINC FINGER CCCH DOMAIN-CONTAINING PROTEIN 38"/>
    <property type="match status" value="1"/>
</dbReference>
<reference evidence="2" key="1">
    <citation type="journal article" date="2016" name="Nat. Genet.">
        <title>A high-quality carrot genome assembly provides new insights into carotenoid accumulation and asterid genome evolution.</title>
        <authorList>
            <person name="Iorizzo M."/>
            <person name="Ellison S."/>
            <person name="Senalik D."/>
            <person name="Zeng P."/>
            <person name="Satapoomin P."/>
            <person name="Huang J."/>
            <person name="Bowman M."/>
            <person name="Iovene M."/>
            <person name="Sanseverino W."/>
            <person name="Cavagnaro P."/>
            <person name="Yildiz M."/>
            <person name="Macko-Podgorni A."/>
            <person name="Moranska E."/>
            <person name="Grzebelus E."/>
            <person name="Grzebelus D."/>
            <person name="Ashrafi H."/>
            <person name="Zheng Z."/>
            <person name="Cheng S."/>
            <person name="Spooner D."/>
            <person name="Van Deynze A."/>
            <person name="Simon P."/>
        </authorList>
    </citation>
    <scope>NUCLEOTIDE SEQUENCE</scope>
    <source>
        <tissue evidence="2">Leaf</tissue>
    </source>
</reference>
<dbReference type="PANTHER" id="PTHR36886">
    <property type="entry name" value="PROTEIN FRIGIDA-ESSENTIAL 1"/>
    <property type="match status" value="1"/>
</dbReference>
<gene>
    <name evidence="2" type="ORF">DCAR_0414603</name>
</gene>
<organism evidence="2 3">
    <name type="scientific">Daucus carota subsp. sativus</name>
    <name type="common">Carrot</name>
    <dbReference type="NCBI Taxonomy" id="79200"/>
    <lineage>
        <taxon>Eukaryota</taxon>
        <taxon>Viridiplantae</taxon>
        <taxon>Streptophyta</taxon>
        <taxon>Embryophyta</taxon>
        <taxon>Tracheophyta</taxon>
        <taxon>Spermatophyta</taxon>
        <taxon>Magnoliopsida</taxon>
        <taxon>eudicotyledons</taxon>
        <taxon>Gunneridae</taxon>
        <taxon>Pentapetalae</taxon>
        <taxon>asterids</taxon>
        <taxon>campanulids</taxon>
        <taxon>Apiales</taxon>
        <taxon>Apiaceae</taxon>
        <taxon>Apioideae</taxon>
        <taxon>Scandiceae</taxon>
        <taxon>Daucinae</taxon>
        <taxon>Daucus</taxon>
        <taxon>Daucus sect. Daucus</taxon>
    </lineage>
</organism>
<dbReference type="Gramene" id="KZM81094">
    <property type="protein sequence ID" value="KZM81094"/>
    <property type="gene ID" value="DCAR_031318"/>
</dbReference>
<feature type="region of interest" description="Disordered" evidence="1">
    <location>
        <begin position="217"/>
        <end position="241"/>
    </location>
</feature>
<dbReference type="Proteomes" id="UP000077755">
    <property type="component" value="Chromosome 4"/>
</dbReference>
<name>A0A175YBW1_DAUCS</name>
<dbReference type="AlphaFoldDB" id="A0A175YBW1"/>
<accession>A0A175YBW1</accession>
<evidence type="ECO:0000256" key="1">
    <source>
        <dbReference type="SAM" id="MobiDB-lite"/>
    </source>
</evidence>
<keyword evidence="3" id="KW-1185">Reference proteome</keyword>